<evidence type="ECO:0000259" key="16">
    <source>
        <dbReference type="PROSITE" id="PS50893"/>
    </source>
</evidence>
<evidence type="ECO:0000256" key="15">
    <source>
        <dbReference type="SAM" id="MobiDB-lite"/>
    </source>
</evidence>
<evidence type="ECO:0000313" key="18">
    <source>
        <dbReference type="Proteomes" id="UP000255087"/>
    </source>
</evidence>
<proteinExistence type="inferred from homology"/>
<dbReference type="RefSeq" id="WP_050092345.1">
    <property type="nucleotide sequence ID" value="NZ_CPWG01000006.1"/>
</dbReference>
<feature type="domain" description="ABC transporter" evidence="16">
    <location>
        <begin position="266"/>
        <end position="506"/>
    </location>
</feature>
<evidence type="ECO:0000256" key="11">
    <source>
        <dbReference type="ARBA" id="ARBA00023747"/>
    </source>
</evidence>
<dbReference type="CDD" id="cd03215">
    <property type="entry name" value="ABC_Carb_Monos_II"/>
    <property type="match status" value="1"/>
</dbReference>
<evidence type="ECO:0000256" key="3">
    <source>
        <dbReference type="ARBA" id="ARBA00011262"/>
    </source>
</evidence>
<name>A0A0T9JBA1_YERPU</name>
<dbReference type="Proteomes" id="UP000255087">
    <property type="component" value="Unassembled WGS sequence"/>
</dbReference>
<gene>
    <name evidence="17" type="primary">mglA9</name>
    <name evidence="14" type="synonym">lsrA</name>
    <name evidence="17" type="ORF">NCTC8580_00827</name>
</gene>
<dbReference type="PANTHER" id="PTHR43790">
    <property type="entry name" value="CARBOHYDRATE TRANSPORT ATP-BINDING PROTEIN MG119-RELATED"/>
    <property type="match status" value="1"/>
</dbReference>
<comment type="catalytic activity">
    <reaction evidence="13 14">
        <text>ATP + H2O + (2R,4S)-2-methyl-2,3,3,4-tetrahydroxytetrahydrofuran-[AI-2-binding protein]Side 1 = ADP + phosphate + (2R,4S)-2-methyl-2,3,3,4-tetrahydroxytetrahydrofuranSide 2 + [AI-2-binding protein]Side 1.</text>
        <dbReference type="EC" id="7.6.2.13"/>
    </reaction>
</comment>
<keyword evidence="14" id="KW-0997">Cell inner membrane</keyword>
<keyword evidence="9 14" id="KW-1278">Translocase</keyword>
<dbReference type="PROSITE" id="PS00211">
    <property type="entry name" value="ABC_TRANSPORTER_1"/>
    <property type="match status" value="1"/>
</dbReference>
<dbReference type="AlphaFoldDB" id="A0A0T9JBA1"/>
<evidence type="ECO:0000256" key="14">
    <source>
        <dbReference type="RuleBase" id="RU368026"/>
    </source>
</evidence>
<evidence type="ECO:0000313" key="17">
    <source>
        <dbReference type="EMBL" id="SUP80759.1"/>
    </source>
</evidence>
<dbReference type="CDD" id="cd03216">
    <property type="entry name" value="ABC_Carb_Monos_I"/>
    <property type="match status" value="1"/>
</dbReference>
<dbReference type="InterPro" id="IPR050107">
    <property type="entry name" value="ABC_carbohydrate_import_ATPase"/>
</dbReference>
<evidence type="ECO:0000256" key="5">
    <source>
        <dbReference type="ARBA" id="ARBA00022448"/>
    </source>
</evidence>
<keyword evidence="7 14" id="KW-0547">Nucleotide-binding</keyword>
<protein>
    <recommendedName>
        <fullName evidence="4 14">Autoinducer 2 import ATP-binding protein LsrA</fullName>
        <shortName evidence="14">AI-2 import ATP-binding protein LsrA</shortName>
        <ecNumber evidence="12 14">7.6.2.13</ecNumber>
    </recommendedName>
</protein>
<keyword evidence="6" id="KW-0677">Repeat</keyword>
<dbReference type="InterPro" id="IPR003593">
    <property type="entry name" value="AAA+_ATPase"/>
</dbReference>
<dbReference type="NCBIfam" id="NF011967">
    <property type="entry name" value="PRK15439.1"/>
    <property type="match status" value="1"/>
</dbReference>
<dbReference type="InterPro" id="IPR003439">
    <property type="entry name" value="ABC_transporter-like_ATP-bd"/>
</dbReference>
<evidence type="ECO:0000256" key="7">
    <source>
        <dbReference type="ARBA" id="ARBA00022741"/>
    </source>
</evidence>
<evidence type="ECO:0000256" key="2">
    <source>
        <dbReference type="ARBA" id="ARBA00009404"/>
    </source>
</evidence>
<keyword evidence="8 14" id="KW-0067">ATP-binding</keyword>
<feature type="compositionally biased region" description="Polar residues" evidence="15">
    <location>
        <begin position="510"/>
        <end position="521"/>
    </location>
</feature>
<dbReference type="GO" id="GO:0016887">
    <property type="term" value="F:ATP hydrolysis activity"/>
    <property type="evidence" value="ECO:0007669"/>
    <property type="project" value="InterPro"/>
</dbReference>
<evidence type="ECO:0000256" key="1">
    <source>
        <dbReference type="ARBA" id="ARBA00004417"/>
    </source>
</evidence>
<comment type="subunit">
    <text evidence="3 14">The complex is composed of two ATP-binding proteins (LsrA), two transmembrane proteins (LsrC and LsrD) and a solute-binding protein (LsrB).</text>
</comment>
<dbReference type="SMART" id="SM00382">
    <property type="entry name" value="AAA"/>
    <property type="match status" value="2"/>
</dbReference>
<sequence>MPHTVATPPPLLQVRGISKQFSGVVVLKSIDFTLQPGQVHALLGGNGAGKSTLMKIIAGILPPDTGVIEMNGQPCLNLTPAKAHQLGIYLVPQEPMLFANLSVQENILFRLPKHQADKKKMAQLLKNLGCHLDLSVSAGSLDVADQQLVEIMRGLMRDSHILILDEPTASLTPAETHRLFSQIRMLLQQGVGVVFISHKLPEIRQLADWVSVMRDGGIALSGATADFSTEDMIQAMTPEAQKGALTDSQKLWLELPGNRRAQSRAQSQQPVIHVHDLSGEGFAHISFHVQAGEILGLAGVVGAGRTELAETLYGLRPASTGNVILEEVNITAMKTANRLAAGLVYLPEDRQASGLYLDAPLSWNVCALAHDRQGLWTQPAQEAAVLERYRRALNIKFSHLEQPVRTLSGGNQQKLLIAKCLEANPLLLIIDEPTRGVDVSARSDIYQLIRSIAEQQVAIIFISSDLEEVVQMADRVLVMHQGEINGALSGAAMNVDTIMHMAFGEHRSASEPQGGTASSAENKGASC</sequence>
<organism evidence="17 18">
    <name type="scientific">Yersinia pseudotuberculosis</name>
    <dbReference type="NCBI Taxonomy" id="633"/>
    <lineage>
        <taxon>Bacteria</taxon>
        <taxon>Pseudomonadati</taxon>
        <taxon>Pseudomonadota</taxon>
        <taxon>Gammaproteobacteria</taxon>
        <taxon>Enterobacterales</taxon>
        <taxon>Yersiniaceae</taxon>
        <taxon>Yersinia</taxon>
    </lineage>
</organism>
<keyword evidence="5 14" id="KW-0813">Transport</keyword>
<evidence type="ECO:0000256" key="12">
    <source>
        <dbReference type="ARBA" id="ARBA00023798"/>
    </source>
</evidence>
<feature type="region of interest" description="Disordered" evidence="15">
    <location>
        <begin position="507"/>
        <end position="527"/>
    </location>
</feature>
<comment type="function">
    <text evidence="11 14">Part of the ABC transporter complex LsrABCD involved in autoinducer 2 (AI-2) import. Responsible for energy coupling to the transport system.</text>
</comment>
<evidence type="ECO:0000256" key="6">
    <source>
        <dbReference type="ARBA" id="ARBA00022737"/>
    </source>
</evidence>
<reference evidence="17 18" key="1">
    <citation type="submission" date="2018-06" db="EMBL/GenBank/DDBJ databases">
        <authorList>
            <consortium name="Pathogen Informatics"/>
            <person name="Doyle S."/>
        </authorList>
    </citation>
    <scope>NUCLEOTIDE SEQUENCE [LARGE SCALE GENOMIC DNA]</scope>
    <source>
        <strain evidence="17 18">NCTC8580</strain>
    </source>
</reference>
<dbReference type="GO" id="GO:1905887">
    <property type="term" value="P:autoinducer AI-2 transmembrane transport"/>
    <property type="evidence" value="ECO:0007669"/>
    <property type="project" value="UniProtKB-UniRule"/>
</dbReference>
<dbReference type="GO" id="GO:0005886">
    <property type="term" value="C:plasma membrane"/>
    <property type="evidence" value="ECO:0007669"/>
    <property type="project" value="UniProtKB-SubCell"/>
</dbReference>
<dbReference type="EMBL" id="UHJC01000001">
    <property type="protein sequence ID" value="SUP80759.1"/>
    <property type="molecule type" value="Genomic_DNA"/>
</dbReference>
<comment type="similarity">
    <text evidence="2 14">Belongs to the ABC transporter superfamily. AI-2 autoinducer porter (TC 3.A.1.2.8) family.</text>
</comment>
<keyword evidence="10 14" id="KW-0472">Membrane</keyword>
<evidence type="ECO:0000256" key="8">
    <source>
        <dbReference type="ARBA" id="ARBA00022840"/>
    </source>
</evidence>
<dbReference type="InterPro" id="IPR017871">
    <property type="entry name" value="ABC_transporter-like_CS"/>
</dbReference>
<dbReference type="eggNOG" id="COG1129">
    <property type="taxonomic scope" value="Bacteria"/>
</dbReference>
<dbReference type="InterPro" id="IPR027417">
    <property type="entry name" value="P-loop_NTPase"/>
</dbReference>
<keyword evidence="14" id="KW-1003">Cell membrane</keyword>
<feature type="domain" description="ABC transporter" evidence="16">
    <location>
        <begin position="12"/>
        <end position="240"/>
    </location>
</feature>
<dbReference type="PROSITE" id="PS50893">
    <property type="entry name" value="ABC_TRANSPORTER_2"/>
    <property type="match status" value="2"/>
</dbReference>
<dbReference type="GO" id="GO:0005524">
    <property type="term" value="F:ATP binding"/>
    <property type="evidence" value="ECO:0007669"/>
    <property type="project" value="UniProtKB-UniRule"/>
</dbReference>
<dbReference type="SUPFAM" id="SSF52540">
    <property type="entry name" value="P-loop containing nucleoside triphosphate hydrolases"/>
    <property type="match status" value="2"/>
</dbReference>
<dbReference type="EC" id="7.6.2.13" evidence="12 14"/>
<accession>A0A0T9JBA1</accession>
<comment type="subcellular location">
    <subcellularLocation>
        <location evidence="1 14">Cell inner membrane</location>
        <topology evidence="1 14">Peripheral membrane protein</topology>
    </subcellularLocation>
</comment>
<evidence type="ECO:0000256" key="13">
    <source>
        <dbReference type="ARBA" id="ARBA00034076"/>
    </source>
</evidence>
<evidence type="ECO:0000256" key="4">
    <source>
        <dbReference type="ARBA" id="ARBA00019459"/>
    </source>
</evidence>
<dbReference type="Gene3D" id="3.40.50.300">
    <property type="entry name" value="P-loop containing nucleotide triphosphate hydrolases"/>
    <property type="match status" value="2"/>
</dbReference>
<evidence type="ECO:0000256" key="10">
    <source>
        <dbReference type="ARBA" id="ARBA00023136"/>
    </source>
</evidence>
<dbReference type="PANTHER" id="PTHR43790:SF2">
    <property type="entry name" value="AUTOINDUCER 2 IMPORT ATP-BINDING PROTEIN LSRA"/>
    <property type="match status" value="1"/>
</dbReference>
<keyword evidence="17" id="KW-0378">Hydrolase</keyword>
<evidence type="ECO:0000256" key="9">
    <source>
        <dbReference type="ARBA" id="ARBA00022967"/>
    </source>
</evidence>
<dbReference type="Pfam" id="PF00005">
    <property type="entry name" value="ABC_tran"/>
    <property type="match status" value="2"/>
</dbReference>